<dbReference type="Proteomes" id="UP000253729">
    <property type="component" value="Unassembled WGS sequence"/>
</dbReference>
<keyword evidence="2" id="KW-1185">Reference proteome</keyword>
<dbReference type="EMBL" id="KZ852071">
    <property type="protein sequence ID" value="RDH28951.1"/>
    <property type="molecule type" value="Genomic_DNA"/>
</dbReference>
<sequence>MERIGKTVVLVGREIPPPVWFANQHKYEADFAKKFTTWEDEAAKFKGSSTHYSV</sequence>
<dbReference type="RefSeq" id="XP_026621973.1">
    <property type="nucleotide sequence ID" value="XM_026776856.1"/>
</dbReference>
<accession>A0A3F3PPS5</accession>
<protein>
    <submittedName>
        <fullName evidence="1">Uncharacterized protein</fullName>
    </submittedName>
</protein>
<dbReference type="GeneID" id="38145212"/>
<evidence type="ECO:0000313" key="2">
    <source>
        <dbReference type="Proteomes" id="UP000253729"/>
    </source>
</evidence>
<gene>
    <name evidence="1" type="ORF">BDQ94DRAFT_92483</name>
</gene>
<proteinExistence type="predicted"/>
<dbReference type="AlphaFoldDB" id="A0A3F3PPS5"/>
<reference evidence="1 2" key="1">
    <citation type="submission" date="2018-07" db="EMBL/GenBank/DDBJ databases">
        <title>The genomes of Aspergillus section Nigri reveals drivers in fungal speciation.</title>
        <authorList>
            <consortium name="DOE Joint Genome Institute"/>
            <person name="Vesth T.C."/>
            <person name="Nybo J."/>
            <person name="Theobald S."/>
            <person name="Brandl J."/>
            <person name="Frisvad J.C."/>
            <person name="Nielsen K.F."/>
            <person name="Lyhne E.K."/>
            <person name="Kogle M.E."/>
            <person name="Kuo A."/>
            <person name="Riley R."/>
            <person name="Clum A."/>
            <person name="Nolan M."/>
            <person name="Lipzen A."/>
            <person name="Salamov A."/>
            <person name="Henrissat B."/>
            <person name="Wiebenga A."/>
            <person name="De vries R.P."/>
            <person name="Grigoriev I.V."/>
            <person name="Mortensen U.H."/>
            <person name="Andersen M.R."/>
            <person name="Baker S.E."/>
        </authorList>
    </citation>
    <scope>NUCLEOTIDE SEQUENCE [LARGE SCALE GENOMIC DNA]</scope>
    <source>
        <strain evidence="1 2">CBS 139.54b</strain>
    </source>
</reference>
<evidence type="ECO:0000313" key="1">
    <source>
        <dbReference type="EMBL" id="RDH28951.1"/>
    </source>
</evidence>
<organism evidence="1 2">
    <name type="scientific">Aspergillus welwitschiae</name>
    <dbReference type="NCBI Taxonomy" id="1341132"/>
    <lineage>
        <taxon>Eukaryota</taxon>
        <taxon>Fungi</taxon>
        <taxon>Dikarya</taxon>
        <taxon>Ascomycota</taxon>
        <taxon>Pezizomycotina</taxon>
        <taxon>Eurotiomycetes</taxon>
        <taxon>Eurotiomycetidae</taxon>
        <taxon>Eurotiales</taxon>
        <taxon>Aspergillaceae</taxon>
        <taxon>Aspergillus</taxon>
        <taxon>Aspergillus subgen. Circumdati</taxon>
    </lineage>
</organism>
<name>A0A3F3PPS5_9EURO</name>